<organism evidence="1 2">
    <name type="scientific">Curvibacter cyanobacteriorum</name>
    <dbReference type="NCBI Taxonomy" id="3026422"/>
    <lineage>
        <taxon>Bacteria</taxon>
        <taxon>Pseudomonadati</taxon>
        <taxon>Pseudomonadota</taxon>
        <taxon>Betaproteobacteria</taxon>
        <taxon>Burkholderiales</taxon>
        <taxon>Comamonadaceae</taxon>
        <taxon>Curvibacter</taxon>
    </lineage>
</organism>
<protein>
    <submittedName>
        <fullName evidence="1">Uncharacterized protein</fullName>
    </submittedName>
</protein>
<evidence type="ECO:0000313" key="1">
    <source>
        <dbReference type="EMBL" id="MDD0837571.1"/>
    </source>
</evidence>
<evidence type="ECO:0000313" key="2">
    <source>
        <dbReference type="Proteomes" id="UP001528673"/>
    </source>
</evidence>
<sequence length="80" mass="8993">MLACLVPPLDSMAVQVQQRIRFSADPDSLWYLRGDLLHVLAARQGEMAARAQLDRLTPLFEGLLPKALTRAQKNGREARH</sequence>
<keyword evidence="2" id="KW-1185">Reference proteome</keyword>
<name>A0ABT5MU50_9BURK</name>
<gene>
    <name evidence="1" type="ORF">PSQ40_03195</name>
</gene>
<accession>A0ABT5MU50</accession>
<dbReference type="EMBL" id="JAQSIP010000001">
    <property type="protein sequence ID" value="MDD0837571.1"/>
    <property type="molecule type" value="Genomic_DNA"/>
</dbReference>
<reference evidence="1 2" key="1">
    <citation type="submission" date="2023-02" db="EMBL/GenBank/DDBJ databases">
        <title>Bacterial whole genomic sequence of Curvibacter sp. HBC61.</title>
        <authorList>
            <person name="Le V."/>
            <person name="Ko S.-R."/>
            <person name="Ahn C.-Y."/>
            <person name="Oh H.-M."/>
        </authorList>
    </citation>
    <scope>NUCLEOTIDE SEQUENCE [LARGE SCALE GENOMIC DNA]</scope>
    <source>
        <strain evidence="1 2">HBC61</strain>
    </source>
</reference>
<dbReference type="Proteomes" id="UP001528673">
    <property type="component" value="Unassembled WGS sequence"/>
</dbReference>
<comment type="caution">
    <text evidence="1">The sequence shown here is derived from an EMBL/GenBank/DDBJ whole genome shotgun (WGS) entry which is preliminary data.</text>
</comment>
<proteinExistence type="predicted"/>